<dbReference type="EMBL" id="JAOPJZ010000007">
    <property type="protein sequence ID" value="MCU4752470.1"/>
    <property type="molecule type" value="Genomic_DNA"/>
</dbReference>
<accession>A0AAP3E6Y3</accession>
<keyword evidence="4" id="KW-1185">Reference proteome</keyword>
<keyword evidence="2" id="KW-0812">Transmembrane</keyword>
<feature type="region of interest" description="Disordered" evidence="1">
    <location>
        <begin position="359"/>
        <end position="515"/>
    </location>
</feature>
<dbReference type="InterPro" id="IPR035185">
    <property type="entry name" value="DUF5305"/>
</dbReference>
<feature type="compositionally biased region" description="Acidic residues" evidence="1">
    <location>
        <begin position="505"/>
        <end position="515"/>
    </location>
</feature>
<dbReference type="RefSeq" id="WP_342808805.1">
    <property type="nucleotide sequence ID" value="NZ_JAOPJZ010000007.1"/>
</dbReference>
<dbReference type="AlphaFoldDB" id="A0AAP3E6Y3"/>
<dbReference type="Pfam" id="PF17231">
    <property type="entry name" value="DUF5305"/>
    <property type="match status" value="1"/>
</dbReference>
<organism evidence="3 4">
    <name type="scientific">Natronosalvus hydrolyticus</name>
    <dbReference type="NCBI Taxonomy" id="2979988"/>
    <lineage>
        <taxon>Archaea</taxon>
        <taxon>Methanobacteriati</taxon>
        <taxon>Methanobacteriota</taxon>
        <taxon>Stenosarchaea group</taxon>
        <taxon>Halobacteria</taxon>
        <taxon>Halobacteriales</taxon>
        <taxon>Natrialbaceae</taxon>
        <taxon>Natronosalvus</taxon>
    </lineage>
</organism>
<comment type="caution">
    <text evidence="3">The sequence shown here is derived from an EMBL/GenBank/DDBJ whole genome shotgun (WGS) entry which is preliminary data.</text>
</comment>
<dbReference type="Proteomes" id="UP001321047">
    <property type="component" value="Unassembled WGS sequence"/>
</dbReference>
<sequence>MTRTHSPDEPTTDDRRQIRLRALLDRRFLLLVGLFIALVVAGGWLAYEPHVAPATVEDSQPTGTWEEQPTLSHQAEIQRANPVFPVGETLRNQGLYYTRLSPELQGTYTYAYEAPDGELDTTVDVFLVLQSVDDDGNAYWTERERLERDSVEDLQPGQELQLSFDLNVSDVEPRIEAIESGLGASPGTSEATVVVETTVSGTVNGERISNRHVGEYILEPTGSTYSVQTNTENVGERTFTETVEIDERYGPLRSYGSLALVVFGLVGIATLGYGRHADLLAVTDDERRLLEAASQREEFDDWISVGRVEESDLEGPRIEIANLEGLVDVAIDSDRRVIEDPQQGAYYVVEGDVYHVYEPADRTPEDDNEIDEDEREAAVGGEQRNEAADSLESKQASRIKMSDGVTDDVSENERRAAASDDVDEGVGDGVLVGGDPPLFDDAGDRPFFENRDSEDSDNSTRDEAAFDELSSIFDDQEAEDYGDERRLEDNLNSNGETDPGVEAVDASDEEPEEND</sequence>
<feature type="transmembrane region" description="Helical" evidence="2">
    <location>
        <begin position="28"/>
        <end position="47"/>
    </location>
</feature>
<protein>
    <submittedName>
        <fullName evidence="3">DUF5305 domain-containing protein</fullName>
    </submittedName>
</protein>
<feature type="compositionally biased region" description="Acidic residues" evidence="1">
    <location>
        <begin position="366"/>
        <end position="375"/>
    </location>
</feature>
<proteinExistence type="predicted"/>
<keyword evidence="2" id="KW-1133">Transmembrane helix</keyword>
<evidence type="ECO:0000256" key="2">
    <source>
        <dbReference type="SAM" id="Phobius"/>
    </source>
</evidence>
<name>A0AAP3E6Y3_9EURY</name>
<feature type="compositionally biased region" description="Basic and acidic residues" evidence="1">
    <location>
        <begin position="442"/>
        <end position="464"/>
    </location>
</feature>
<evidence type="ECO:0000313" key="3">
    <source>
        <dbReference type="EMBL" id="MCU4752470.1"/>
    </source>
</evidence>
<keyword evidence="2" id="KW-0472">Membrane</keyword>
<gene>
    <name evidence="3" type="ORF">OB919_10800</name>
</gene>
<evidence type="ECO:0000313" key="4">
    <source>
        <dbReference type="Proteomes" id="UP001321047"/>
    </source>
</evidence>
<evidence type="ECO:0000256" key="1">
    <source>
        <dbReference type="SAM" id="MobiDB-lite"/>
    </source>
</evidence>
<reference evidence="3 4" key="1">
    <citation type="submission" date="2022-09" db="EMBL/GenBank/DDBJ databases">
        <title>Enrichment on poylsaccharides allowed isolation of novel metabolic and taxonomic groups of Haloarchaea.</title>
        <authorList>
            <person name="Sorokin D.Y."/>
            <person name="Elcheninov A.G."/>
            <person name="Khizhniak T.V."/>
            <person name="Kolganova T.V."/>
            <person name="Kublanov I.V."/>
        </authorList>
    </citation>
    <scope>NUCLEOTIDE SEQUENCE [LARGE SCALE GENOMIC DNA]</scope>
    <source>
        <strain evidence="3 4">AArc-curdl1</strain>
    </source>
</reference>